<evidence type="ECO:0000256" key="1">
    <source>
        <dbReference type="ARBA" id="ARBA00009053"/>
    </source>
</evidence>
<dbReference type="STRING" id="764103.G7DVM4"/>
<feature type="compositionally biased region" description="Polar residues" evidence="5">
    <location>
        <begin position="381"/>
        <end position="398"/>
    </location>
</feature>
<dbReference type="GO" id="GO:0000978">
    <property type="term" value="F:RNA polymerase II cis-regulatory region sequence-specific DNA binding"/>
    <property type="evidence" value="ECO:0007669"/>
    <property type="project" value="TreeGrafter"/>
</dbReference>
<dbReference type="InterPro" id="IPR009072">
    <property type="entry name" value="Histone-fold"/>
</dbReference>
<keyword evidence="2" id="KW-0805">Transcription regulation</keyword>
<evidence type="ECO:0000259" key="7">
    <source>
        <dbReference type="Pfam" id="PF00808"/>
    </source>
</evidence>
<reference evidence="8 9" key="2">
    <citation type="journal article" date="2012" name="Open Biol.">
        <title>Characteristics of nucleosomes and linker DNA regions on the genome of the basidiomycete Mixia osmundae revealed by mono- and dinucleosome mapping.</title>
        <authorList>
            <person name="Nishida H."/>
            <person name="Kondo S."/>
            <person name="Matsumoto T."/>
            <person name="Suzuki Y."/>
            <person name="Yoshikawa H."/>
            <person name="Taylor T.D."/>
            <person name="Sugiyama J."/>
        </authorList>
    </citation>
    <scope>NUCLEOTIDE SEQUENCE [LARGE SCALE GENOMIC DNA]</scope>
    <source>
        <strain evidence="9">CBS 9802 / IAM 14324 / JCM 22182 / KY 12970</strain>
    </source>
</reference>
<dbReference type="OrthoDB" id="386949at2759"/>
<keyword evidence="6" id="KW-0472">Membrane</keyword>
<reference evidence="8 9" key="1">
    <citation type="journal article" date="2011" name="J. Gen. Appl. Microbiol.">
        <title>Draft genome sequencing of the enigmatic basidiomycete Mixia osmundae.</title>
        <authorList>
            <person name="Nishida H."/>
            <person name="Nagatsuka Y."/>
            <person name="Sugiyama J."/>
        </authorList>
    </citation>
    <scope>NUCLEOTIDE SEQUENCE [LARGE SCALE GENOMIC DNA]</scope>
    <source>
        <strain evidence="9">CBS 9802 / IAM 14324 / JCM 22182 / KY 12970</strain>
    </source>
</reference>
<comment type="caution">
    <text evidence="8">The sequence shown here is derived from an EMBL/GenBank/DDBJ whole genome shotgun (WGS) entry which is preliminary data.</text>
</comment>
<comment type="similarity">
    <text evidence="1">Belongs to the NFYB/HAP3 subunit family.</text>
</comment>
<dbReference type="eggNOG" id="KOG0869">
    <property type="taxonomic scope" value="Eukaryota"/>
</dbReference>
<evidence type="ECO:0000313" key="9">
    <source>
        <dbReference type="Proteomes" id="UP000009131"/>
    </source>
</evidence>
<dbReference type="GO" id="GO:0016602">
    <property type="term" value="C:CCAAT-binding factor complex"/>
    <property type="evidence" value="ECO:0007669"/>
    <property type="project" value="InterPro"/>
</dbReference>
<evidence type="ECO:0000256" key="2">
    <source>
        <dbReference type="ARBA" id="ARBA00023015"/>
    </source>
</evidence>
<proteinExistence type="inferred from homology"/>
<dbReference type="InParanoid" id="G7DVM4"/>
<dbReference type="AlphaFoldDB" id="G7DVM4"/>
<accession>G7DVM4</accession>
<feature type="region of interest" description="Disordered" evidence="5">
    <location>
        <begin position="411"/>
        <end position="457"/>
    </location>
</feature>
<keyword evidence="4" id="KW-0804">Transcription</keyword>
<feature type="region of interest" description="Disordered" evidence="5">
    <location>
        <begin position="367"/>
        <end position="398"/>
    </location>
</feature>
<evidence type="ECO:0000313" key="8">
    <source>
        <dbReference type="EMBL" id="GAA94634.1"/>
    </source>
</evidence>
<keyword evidence="9" id="KW-1185">Reference proteome</keyword>
<keyword evidence="6" id="KW-1133">Transmembrane helix</keyword>
<dbReference type="RefSeq" id="XP_014568101.1">
    <property type="nucleotide sequence ID" value="XM_014712615.1"/>
</dbReference>
<sequence>MCVRNNAQLRVRYFGADIRSLDHRRHVHSAPVEHCRIEMKFAAVVALAGAAVASAATFTPAVFQTRLQTVGTDAAKLNASLAVANLTYSSAYAIHTTALQTIKDINNATATCQNVTGFTAANGVTTIQYVSASIAPPTLNALSNLIKKKAAFDSFKLGSLAKSDVNMLHNSTSALAACIVKQITNATVTPLDTAFNQAGALLLVSSIADSRVATGCSSICQREVKTHQTGWKRDTGWPSMHTTGLFLHAFPPIPSTSGSHAFGEEEISNFNAADLTLPIACISSLMKSVVGEIKVAKDAKQCMQECVSEFIAFLASEAAEYVETSKRRCINAEDLLRAMKTLGFDNYAEISHIHLAKLRELMMTERPKRKKGKLVDHQRTATDLSQTSTLQVASSSTSNTNDAVLAATAALQEDSDSDDSLDRDSSNDRHSSQSDRVDSWRSDVPWRCARQSSRGRS</sequence>
<gene>
    <name evidence="8" type="primary">Mo01286</name>
    <name evidence="8" type="ORF">E5Q_01286</name>
</gene>
<keyword evidence="3" id="KW-0238">DNA-binding</keyword>
<evidence type="ECO:0000256" key="6">
    <source>
        <dbReference type="SAM" id="Phobius"/>
    </source>
</evidence>
<dbReference type="PRINTS" id="PR00615">
    <property type="entry name" value="CCAATSUBUNTA"/>
</dbReference>
<dbReference type="CDD" id="cd22907">
    <property type="entry name" value="HFD_NFYB"/>
    <property type="match status" value="1"/>
</dbReference>
<dbReference type="PANTHER" id="PTHR11064:SF9">
    <property type="entry name" value="NUCLEAR TRANSCRIPTION FACTOR Y SUBUNIT BETA"/>
    <property type="match status" value="1"/>
</dbReference>
<dbReference type="InterPro" id="IPR021054">
    <property type="entry name" value="Cell_wall_mannoprotein_1"/>
</dbReference>
<protein>
    <recommendedName>
        <fullName evidence="7">Transcription factor CBF/NF-Y/archaeal histone domain-containing protein</fullName>
    </recommendedName>
</protein>
<dbReference type="Pfam" id="PF00808">
    <property type="entry name" value="CBFD_NFYB_HMF"/>
    <property type="match status" value="1"/>
</dbReference>
<dbReference type="InterPro" id="IPR003958">
    <property type="entry name" value="CBFA_NFYB_domain"/>
</dbReference>
<dbReference type="Proteomes" id="UP000009131">
    <property type="component" value="Unassembled WGS sequence"/>
</dbReference>
<evidence type="ECO:0000256" key="4">
    <source>
        <dbReference type="ARBA" id="ARBA00023163"/>
    </source>
</evidence>
<dbReference type="HOGENOM" id="CLU_598624_0_0_1"/>
<feature type="compositionally biased region" description="Basic and acidic residues" evidence="5">
    <location>
        <begin position="420"/>
        <end position="441"/>
    </location>
</feature>
<feature type="domain" description="Transcription factor CBF/NF-Y/archaeal histone" evidence="7">
    <location>
        <begin position="276"/>
        <end position="339"/>
    </location>
</feature>
<evidence type="ECO:0000256" key="5">
    <source>
        <dbReference type="SAM" id="MobiDB-lite"/>
    </source>
</evidence>
<dbReference type="Gene3D" id="1.10.20.10">
    <property type="entry name" value="Histone, subunit A"/>
    <property type="match status" value="1"/>
</dbReference>
<feature type="transmembrane region" description="Helical" evidence="6">
    <location>
        <begin position="41"/>
        <end position="63"/>
    </location>
</feature>
<keyword evidence="6" id="KW-0812">Transmembrane</keyword>
<organism evidence="8 9">
    <name type="scientific">Mixia osmundae (strain CBS 9802 / IAM 14324 / JCM 22182 / KY 12970)</name>
    <dbReference type="NCBI Taxonomy" id="764103"/>
    <lineage>
        <taxon>Eukaryota</taxon>
        <taxon>Fungi</taxon>
        <taxon>Dikarya</taxon>
        <taxon>Basidiomycota</taxon>
        <taxon>Pucciniomycotina</taxon>
        <taxon>Mixiomycetes</taxon>
        <taxon>Mixiales</taxon>
        <taxon>Mixiaceae</taxon>
        <taxon>Mixia</taxon>
    </lineage>
</organism>
<dbReference type="GO" id="GO:0046982">
    <property type="term" value="F:protein heterodimerization activity"/>
    <property type="evidence" value="ECO:0007669"/>
    <property type="project" value="InterPro"/>
</dbReference>
<dbReference type="PANTHER" id="PTHR11064">
    <property type="entry name" value="CCAAT-BINDING TRANSCRIPTION FACTOR-RELATED"/>
    <property type="match status" value="1"/>
</dbReference>
<dbReference type="InterPro" id="IPR027113">
    <property type="entry name" value="Transc_fact_NFYB/HAP3"/>
</dbReference>
<dbReference type="SUPFAM" id="SSF47113">
    <property type="entry name" value="Histone-fold"/>
    <property type="match status" value="1"/>
</dbReference>
<name>G7DVM4_MIXOS</name>
<dbReference type="GO" id="GO:0001228">
    <property type="term" value="F:DNA-binding transcription activator activity, RNA polymerase II-specific"/>
    <property type="evidence" value="ECO:0007669"/>
    <property type="project" value="InterPro"/>
</dbReference>
<evidence type="ECO:0000256" key="3">
    <source>
        <dbReference type="ARBA" id="ARBA00023125"/>
    </source>
</evidence>
<dbReference type="EMBL" id="BABT02000044">
    <property type="protein sequence ID" value="GAA94634.1"/>
    <property type="molecule type" value="Genomic_DNA"/>
</dbReference>
<dbReference type="Pfam" id="PF12296">
    <property type="entry name" value="HsbA"/>
    <property type="match status" value="1"/>
</dbReference>